<dbReference type="InterPro" id="IPR000571">
    <property type="entry name" value="Znf_CCCH"/>
</dbReference>
<dbReference type="GO" id="GO:0008270">
    <property type="term" value="F:zinc ion binding"/>
    <property type="evidence" value="ECO:0007669"/>
    <property type="project" value="UniProtKB-KW"/>
</dbReference>
<dbReference type="InterPro" id="IPR001841">
    <property type="entry name" value="Znf_RING"/>
</dbReference>
<dbReference type="InterPro" id="IPR036855">
    <property type="entry name" value="Znf_CCCH_sf"/>
</dbReference>
<dbReference type="PANTHER" id="PTHR12930:SF0">
    <property type="entry name" value="RING FINGER PROTEIN 113B"/>
    <property type="match status" value="1"/>
</dbReference>
<evidence type="ECO:0000256" key="10">
    <source>
        <dbReference type="ARBA" id="ARBA00023187"/>
    </source>
</evidence>
<evidence type="ECO:0000256" key="2">
    <source>
        <dbReference type="ARBA" id="ARBA00009161"/>
    </source>
</evidence>
<dbReference type="Pfam" id="PF00642">
    <property type="entry name" value="zf-CCCH"/>
    <property type="match status" value="1"/>
</dbReference>
<evidence type="ECO:0000256" key="12">
    <source>
        <dbReference type="RuleBase" id="RU367110"/>
    </source>
</evidence>
<keyword evidence="9 12" id="KW-0238">DNA-binding</keyword>
<dbReference type="OrthoDB" id="25761at2759"/>
<dbReference type="VEuPathDB" id="FungiDB:A1Q1_03657"/>
<evidence type="ECO:0000256" key="9">
    <source>
        <dbReference type="ARBA" id="ARBA00023125"/>
    </source>
</evidence>
<dbReference type="HOGENOM" id="CLU_050460_1_1_1"/>
<evidence type="ECO:0000256" key="6">
    <source>
        <dbReference type="ARBA" id="ARBA00022728"/>
    </source>
</evidence>
<evidence type="ECO:0000256" key="4">
    <source>
        <dbReference type="ARBA" id="ARBA00020647"/>
    </source>
</evidence>
<feature type="region of interest" description="Disordered" evidence="13">
    <location>
        <begin position="288"/>
        <end position="321"/>
    </location>
</feature>
<keyword evidence="5 11" id="KW-0479">Metal-binding</keyword>
<comment type="function">
    <text evidence="1 12">Involved in pre-mRNA splicing.</text>
</comment>
<reference evidence="16 17" key="1">
    <citation type="journal article" date="2012" name="Eukaryot. Cell">
        <title>Draft genome sequence of CBS 2479, the standard type strain of Trichosporon asahii.</title>
        <authorList>
            <person name="Yang R.Y."/>
            <person name="Li H.T."/>
            <person name="Zhu H."/>
            <person name="Zhou G.P."/>
            <person name="Wang M."/>
            <person name="Wang L."/>
        </authorList>
    </citation>
    <scope>NUCLEOTIDE SEQUENCE [LARGE SCALE GENOMIC DNA]</scope>
    <source>
        <strain evidence="17">ATCC 90039 / CBS 2479 / JCM 2466 / KCTC 7840 / NCYC 2677 / UAMH 7654</strain>
    </source>
</reference>
<dbReference type="CDD" id="cd16539">
    <property type="entry name" value="RING-HC_RNF113A_B"/>
    <property type="match status" value="1"/>
</dbReference>
<sequence>MSTTDAPAKPVLFKKGPRSRPNQSRRKRSATPPDEDASGETSVVRPNKTSIANPLVQGTKRRRDDAAAAGGLDEFEYKADEGGIKGDDFATRSTNWDIEGLEPHEVKDKRIKVNEDGEITVDDGLYHGKSGYLPTINKPKDARDDPRSLKGPMRATANIRTITLVDYQPDVCKPYKETGFCGYGDSCKFLHDRGDYLAGWQLDQQFAEDGAPIEPESEDEEMLPFACLICKKEFDEPVVTKCGHYFCMKCAVNRFIKSPKCYACGAATNGIFNKAEKLLAKLEAKQKRKREAKGIKSDDEDEGGIEIGGASDEDAEGNESE</sequence>
<dbReference type="GO" id="GO:0003677">
    <property type="term" value="F:DNA binding"/>
    <property type="evidence" value="ECO:0007669"/>
    <property type="project" value="UniProtKB-UniRule"/>
</dbReference>
<feature type="domain" description="RING-type" evidence="14">
    <location>
        <begin position="227"/>
        <end position="264"/>
    </location>
</feature>
<evidence type="ECO:0000256" key="5">
    <source>
        <dbReference type="ARBA" id="ARBA00022723"/>
    </source>
</evidence>
<organism evidence="16 17">
    <name type="scientific">Trichosporon asahii var. asahii (strain ATCC 90039 / CBS 2479 / JCM 2466 / KCTC 7840 / NBRC 103889/ NCYC 2677 / UAMH 7654)</name>
    <name type="common">Yeast</name>
    <dbReference type="NCBI Taxonomy" id="1186058"/>
    <lineage>
        <taxon>Eukaryota</taxon>
        <taxon>Fungi</taxon>
        <taxon>Dikarya</taxon>
        <taxon>Basidiomycota</taxon>
        <taxon>Agaricomycotina</taxon>
        <taxon>Tremellomycetes</taxon>
        <taxon>Trichosporonales</taxon>
        <taxon>Trichosporonaceae</taxon>
        <taxon>Trichosporon</taxon>
    </lineage>
</organism>
<dbReference type="InterPro" id="IPR017907">
    <property type="entry name" value="Znf_RING_CS"/>
</dbReference>
<dbReference type="FunFam" id="3.30.40.10:FF:000045">
    <property type="entry name" value="RING finger protein 113A"/>
    <property type="match status" value="1"/>
</dbReference>
<keyword evidence="8 11" id="KW-0862">Zinc</keyword>
<dbReference type="PROSITE" id="PS50103">
    <property type="entry name" value="ZF_C3H1"/>
    <property type="match status" value="1"/>
</dbReference>
<dbReference type="GO" id="GO:0006397">
    <property type="term" value="P:mRNA processing"/>
    <property type="evidence" value="ECO:0007669"/>
    <property type="project" value="UniProtKB-KW"/>
</dbReference>
<dbReference type="SMART" id="SM00184">
    <property type="entry name" value="RING"/>
    <property type="match status" value="1"/>
</dbReference>
<dbReference type="Proteomes" id="UP000002748">
    <property type="component" value="Unassembled WGS sequence"/>
</dbReference>
<feature type="domain" description="C3H1-type" evidence="15">
    <location>
        <begin position="166"/>
        <end position="194"/>
    </location>
</feature>
<dbReference type="InterPro" id="IPR039971">
    <property type="entry name" value="CWC24-like"/>
</dbReference>
<dbReference type="SUPFAM" id="SSF90229">
    <property type="entry name" value="CCCH zinc finger"/>
    <property type="match status" value="1"/>
</dbReference>
<feature type="compositionally biased region" description="Basic and acidic residues" evidence="13">
    <location>
        <begin position="138"/>
        <end position="148"/>
    </location>
</feature>
<dbReference type="RefSeq" id="XP_014183746.1">
    <property type="nucleotide sequence ID" value="XM_014328271.1"/>
</dbReference>
<keyword evidence="12" id="KW-0507">mRNA processing</keyword>
<feature type="compositionally biased region" description="Basic and acidic residues" evidence="13">
    <location>
        <begin position="75"/>
        <end position="90"/>
    </location>
</feature>
<dbReference type="GeneID" id="25987170"/>
<evidence type="ECO:0000256" key="8">
    <source>
        <dbReference type="ARBA" id="ARBA00022833"/>
    </source>
</evidence>
<dbReference type="EMBL" id="ALBS01000023">
    <property type="protein sequence ID" value="EJT52525.1"/>
    <property type="molecule type" value="Genomic_DNA"/>
</dbReference>
<dbReference type="AlphaFoldDB" id="J4UKW1"/>
<evidence type="ECO:0000313" key="17">
    <source>
        <dbReference type="Proteomes" id="UP000002748"/>
    </source>
</evidence>
<keyword evidence="12" id="KW-0539">Nucleus</keyword>
<protein>
    <recommendedName>
        <fullName evidence="4 12">Pre-mRNA-splicing factor CWC24</fullName>
    </recommendedName>
</protein>
<keyword evidence="10 12" id="KW-0508">mRNA splicing</keyword>
<accession>J4UKW1</accession>
<dbReference type="Gene3D" id="3.30.40.10">
    <property type="entry name" value="Zinc/RING finger domain, C3HC4 (zinc finger)"/>
    <property type="match status" value="1"/>
</dbReference>
<dbReference type="GO" id="GO:0005684">
    <property type="term" value="C:U2-type spliceosomal complex"/>
    <property type="evidence" value="ECO:0007669"/>
    <property type="project" value="TreeGrafter"/>
</dbReference>
<evidence type="ECO:0000256" key="11">
    <source>
        <dbReference type="PROSITE-ProRule" id="PRU00723"/>
    </source>
</evidence>
<feature type="region of interest" description="Disordered" evidence="13">
    <location>
        <begin position="130"/>
        <end position="151"/>
    </location>
</feature>
<dbReference type="Pfam" id="PF13920">
    <property type="entry name" value="zf-C3HC4_3"/>
    <property type="match status" value="1"/>
</dbReference>
<feature type="zinc finger region" description="C3H1-type" evidence="11">
    <location>
        <begin position="166"/>
        <end position="194"/>
    </location>
</feature>
<dbReference type="Gene3D" id="4.10.1000.10">
    <property type="entry name" value="Zinc finger, CCCH-type"/>
    <property type="match status" value="1"/>
</dbReference>
<gene>
    <name evidence="16" type="ORF">A1Q1_03657</name>
</gene>
<keyword evidence="7 11" id="KW-0863">Zinc-finger</keyword>
<feature type="compositionally biased region" description="Acidic residues" evidence="13">
    <location>
        <begin position="311"/>
        <end position="321"/>
    </location>
</feature>
<keyword evidence="6 12" id="KW-0747">Spliceosome</keyword>
<dbReference type="SMART" id="SM00356">
    <property type="entry name" value="ZnF_C3H1"/>
    <property type="match status" value="1"/>
</dbReference>
<dbReference type="InterPro" id="IPR013083">
    <property type="entry name" value="Znf_RING/FYVE/PHD"/>
</dbReference>
<name>J4UKW1_TRIAS</name>
<feature type="region of interest" description="Disordered" evidence="13">
    <location>
        <begin position="1"/>
        <end position="91"/>
    </location>
</feature>
<comment type="subcellular location">
    <subcellularLocation>
        <location evidence="12">Nucleus</location>
    </subcellularLocation>
</comment>
<comment type="similarity">
    <text evidence="2 12">Belongs to the CWC24 family.</text>
</comment>
<proteinExistence type="inferred from homology"/>
<dbReference type="PROSITE" id="PS50089">
    <property type="entry name" value="ZF_RING_2"/>
    <property type="match status" value="1"/>
</dbReference>
<evidence type="ECO:0000259" key="14">
    <source>
        <dbReference type="PROSITE" id="PS50089"/>
    </source>
</evidence>
<evidence type="ECO:0000256" key="3">
    <source>
        <dbReference type="ARBA" id="ARBA00011524"/>
    </source>
</evidence>
<comment type="subunit">
    <text evidence="3 12">Associated with the spliceosome.</text>
</comment>
<feature type="compositionally biased region" description="Basic residues" evidence="13">
    <location>
        <begin position="15"/>
        <end position="29"/>
    </location>
</feature>
<evidence type="ECO:0000256" key="13">
    <source>
        <dbReference type="SAM" id="MobiDB-lite"/>
    </source>
</evidence>
<dbReference type="KEGG" id="tasa:A1Q1_03657"/>
<dbReference type="GO" id="GO:0034247">
    <property type="term" value="P:snoRNA splicing"/>
    <property type="evidence" value="ECO:0007669"/>
    <property type="project" value="TreeGrafter"/>
</dbReference>
<evidence type="ECO:0000256" key="7">
    <source>
        <dbReference type="ARBA" id="ARBA00022771"/>
    </source>
</evidence>
<evidence type="ECO:0000256" key="1">
    <source>
        <dbReference type="ARBA" id="ARBA00003777"/>
    </source>
</evidence>
<evidence type="ECO:0000313" key="16">
    <source>
        <dbReference type="EMBL" id="EJT52525.1"/>
    </source>
</evidence>
<evidence type="ECO:0000259" key="15">
    <source>
        <dbReference type="PROSITE" id="PS50103"/>
    </source>
</evidence>
<dbReference type="PROSITE" id="PS00518">
    <property type="entry name" value="ZF_RING_1"/>
    <property type="match status" value="1"/>
</dbReference>
<dbReference type="PANTHER" id="PTHR12930">
    <property type="entry name" value="ZINC FINGER PROTEIN 183"/>
    <property type="match status" value="1"/>
</dbReference>
<comment type="caution">
    <text evidence="16">The sequence shown here is derived from an EMBL/GenBank/DDBJ whole genome shotgun (WGS) entry which is preliminary data.</text>
</comment>
<dbReference type="SUPFAM" id="SSF57850">
    <property type="entry name" value="RING/U-box"/>
    <property type="match status" value="1"/>
</dbReference>